<keyword evidence="3" id="KW-1185">Reference proteome</keyword>
<reference evidence="2 3" key="1">
    <citation type="journal article" date="2014" name="Genome Biol. Evol.">
        <title>The secreted proteins of Achlya hypogyna and Thraustotheca clavata identify the ancestral oomycete secretome and reveal gene acquisitions by horizontal gene transfer.</title>
        <authorList>
            <person name="Misner I."/>
            <person name="Blouin N."/>
            <person name="Leonard G."/>
            <person name="Richards T.A."/>
            <person name="Lane C.E."/>
        </authorList>
    </citation>
    <scope>NUCLEOTIDE SEQUENCE [LARGE SCALE GENOMIC DNA]</scope>
    <source>
        <strain evidence="2 3">ATCC 48635</strain>
    </source>
</reference>
<evidence type="ECO:0000313" key="3">
    <source>
        <dbReference type="Proteomes" id="UP000243579"/>
    </source>
</evidence>
<evidence type="ECO:0000313" key="2">
    <source>
        <dbReference type="EMBL" id="OQR95244.1"/>
    </source>
</evidence>
<keyword evidence="2" id="KW-0378">Hydrolase</keyword>
<dbReference type="InterPro" id="IPR029058">
    <property type="entry name" value="AB_hydrolase_fold"/>
</dbReference>
<name>A0A1V9ZB76_ACHHY</name>
<dbReference type="STRING" id="1202772.A0A1V9ZB76"/>
<dbReference type="AlphaFoldDB" id="A0A1V9ZB76"/>
<dbReference type="SUPFAM" id="SSF53474">
    <property type="entry name" value="alpha/beta-Hydrolases"/>
    <property type="match status" value="2"/>
</dbReference>
<dbReference type="PRINTS" id="PR00111">
    <property type="entry name" value="ABHYDROLASE"/>
</dbReference>
<organism evidence="2 3">
    <name type="scientific">Achlya hypogyna</name>
    <name type="common">Oomycete</name>
    <name type="synonym">Protoachlya hypogyna</name>
    <dbReference type="NCBI Taxonomy" id="1202772"/>
    <lineage>
        <taxon>Eukaryota</taxon>
        <taxon>Sar</taxon>
        <taxon>Stramenopiles</taxon>
        <taxon>Oomycota</taxon>
        <taxon>Saprolegniomycetes</taxon>
        <taxon>Saprolegniales</taxon>
        <taxon>Achlyaceae</taxon>
        <taxon>Achlya</taxon>
    </lineage>
</organism>
<feature type="domain" description="AB hydrolase-1" evidence="1">
    <location>
        <begin position="294"/>
        <end position="518"/>
    </location>
</feature>
<accession>A0A1V9ZB76</accession>
<dbReference type="Pfam" id="PF12697">
    <property type="entry name" value="Abhydrolase_6"/>
    <property type="match status" value="1"/>
</dbReference>
<dbReference type="OrthoDB" id="6431331at2759"/>
<evidence type="ECO:0000259" key="1">
    <source>
        <dbReference type="Pfam" id="PF12697"/>
    </source>
</evidence>
<dbReference type="Gene3D" id="3.40.50.1820">
    <property type="entry name" value="alpha/beta hydrolase"/>
    <property type="match status" value="2"/>
</dbReference>
<dbReference type="EMBL" id="JNBR01000332">
    <property type="protein sequence ID" value="OQR95244.1"/>
    <property type="molecule type" value="Genomic_DNA"/>
</dbReference>
<comment type="caution">
    <text evidence="2">The sequence shown here is derived from an EMBL/GenBank/DDBJ whole genome shotgun (WGS) entry which is preliminary data.</text>
</comment>
<proteinExistence type="predicted"/>
<dbReference type="GO" id="GO:0008233">
    <property type="term" value="F:peptidase activity"/>
    <property type="evidence" value="ECO:0007669"/>
    <property type="project" value="UniProtKB-KW"/>
</dbReference>
<dbReference type="InterPro" id="IPR000073">
    <property type="entry name" value="AB_hydrolase_1"/>
</dbReference>
<dbReference type="GO" id="GO:0006508">
    <property type="term" value="P:proteolysis"/>
    <property type="evidence" value="ECO:0007669"/>
    <property type="project" value="UniProtKB-KW"/>
</dbReference>
<dbReference type="Proteomes" id="UP000243579">
    <property type="component" value="Unassembled WGS sequence"/>
</dbReference>
<protein>
    <submittedName>
        <fullName evidence="2">Serine protease family S33</fullName>
    </submittedName>
</protein>
<dbReference type="InterPro" id="IPR010463">
    <property type="entry name" value="DUF1057"/>
</dbReference>
<dbReference type="PANTHER" id="PTHR47533">
    <property type="entry name" value="PROTEIN CBG21859"/>
    <property type="match status" value="1"/>
</dbReference>
<gene>
    <name evidence="2" type="ORF">ACHHYP_00178</name>
</gene>
<dbReference type="PANTHER" id="PTHR47533:SF4">
    <property type="entry name" value="AB HYDROLASE-1 DOMAIN-CONTAINING PROTEIN"/>
    <property type="match status" value="1"/>
</dbReference>
<dbReference type="Pfam" id="PF06342">
    <property type="entry name" value="DUF1057"/>
    <property type="match status" value="1"/>
</dbReference>
<keyword evidence="2" id="KW-0645">Protease</keyword>
<sequence length="540" mass="58485">MNGNATVALPNGHELHYTLYGPSTAPTTFVLIHGSPGSGRDFKYLAPLLVVDGANAIALDLPGFGRTSAKAAGGLWMLDGNQIARAVMDALTLLPHRHCVLVGHSMGGHTTLQIAANPRMASIVHGLALLNCAGLRAHKARWPRLEMLLSSTMRLAGRGSNPVTRLNHSIYVNQLGFSKKTPEFDCASALYRAASADYAKLTRNAEAIVARRVPAYVAVALDDRVIEAEVGLELADALKAQVVKEHKPTISQLHFLPGPKQSFHTRPIHATLPFPKDQLLHYTRWGAPTAATTIVCLHGAPGTFADFQYLAPLLVANDVNVLAFDLPGNGRTSVGIVGGLFYVDAKSIADIIVEALLQLPHKRYILLGHSMGGHATLQVASASSLAPRLAGIALLNPTGLRAPRRARPRLEYWFGVAMRYAGDNTDYFTKWNRSIYVDKFKFSDDIPTDDFTVAFYRMVTADYENLRIQAEALARRGVPAFVAVANDDRVIESAIGTDLATVLRASTLKTYQKGGHNIPKTQAEDLGSVINAWRLTITTP</sequence>